<name>A0A432MDW5_9BACT</name>
<protein>
    <recommendedName>
        <fullName evidence="4">Carboxypeptidase regulatory-like domain-containing protein</fullName>
    </recommendedName>
</protein>
<reference evidence="2 3" key="2">
    <citation type="submission" date="2019-01" db="EMBL/GenBank/DDBJ databases">
        <title>Tautonia sociabilis, a novel thermotolerant planctomycete of Isosphaeraceae family, isolated from a 4000 m deep subterranean habitat.</title>
        <authorList>
            <person name="Kovaleva O.L."/>
            <person name="Elcheninov A.G."/>
            <person name="Van Heerden E."/>
            <person name="Toshchakov S.V."/>
            <person name="Novikov A."/>
            <person name="Bonch-Osmolovskaya E.A."/>
            <person name="Kublanov I.V."/>
        </authorList>
    </citation>
    <scope>NUCLEOTIDE SEQUENCE [LARGE SCALE GENOMIC DNA]</scope>
    <source>
        <strain evidence="2 3">GM2012</strain>
    </source>
</reference>
<dbReference type="EMBL" id="RYZH01000063">
    <property type="protein sequence ID" value="RUL83183.1"/>
    <property type="molecule type" value="Genomic_DNA"/>
</dbReference>
<dbReference type="AlphaFoldDB" id="A0A432MDW5"/>
<dbReference type="RefSeq" id="WP_126727720.1">
    <property type="nucleotide sequence ID" value="NZ_RYZH01000063.1"/>
</dbReference>
<evidence type="ECO:0008006" key="4">
    <source>
        <dbReference type="Google" id="ProtNLM"/>
    </source>
</evidence>
<sequence>MNHRNVLVLFAISAFAGCGESWEAETYPASGRLTINGDPAEGALVQLHAIGEPPDERNSRPWGKVRSDGTYTLSTYRNEDGAPAGEYALTITWPPDSSVPSLDDRLGFTYSDPGRSKWKVTIEEGENELPPITLTEPTLDHSSAGRRRPLGPMDVPSATVEGVGR</sequence>
<reference evidence="2 3" key="1">
    <citation type="submission" date="2018-12" db="EMBL/GenBank/DDBJ databases">
        <authorList>
            <person name="Toschakov S.V."/>
        </authorList>
    </citation>
    <scope>NUCLEOTIDE SEQUENCE [LARGE SCALE GENOMIC DNA]</scope>
    <source>
        <strain evidence="2 3">GM2012</strain>
    </source>
</reference>
<dbReference type="PROSITE" id="PS51257">
    <property type="entry name" value="PROKAR_LIPOPROTEIN"/>
    <property type="match status" value="1"/>
</dbReference>
<keyword evidence="3" id="KW-1185">Reference proteome</keyword>
<evidence type="ECO:0000256" key="1">
    <source>
        <dbReference type="SAM" id="MobiDB-lite"/>
    </source>
</evidence>
<dbReference type="Proteomes" id="UP000280296">
    <property type="component" value="Unassembled WGS sequence"/>
</dbReference>
<organism evidence="2 3">
    <name type="scientific">Tautonia sociabilis</name>
    <dbReference type="NCBI Taxonomy" id="2080755"/>
    <lineage>
        <taxon>Bacteria</taxon>
        <taxon>Pseudomonadati</taxon>
        <taxon>Planctomycetota</taxon>
        <taxon>Planctomycetia</taxon>
        <taxon>Isosphaerales</taxon>
        <taxon>Isosphaeraceae</taxon>
        <taxon>Tautonia</taxon>
    </lineage>
</organism>
<comment type="caution">
    <text evidence="2">The sequence shown here is derived from an EMBL/GenBank/DDBJ whole genome shotgun (WGS) entry which is preliminary data.</text>
</comment>
<evidence type="ECO:0000313" key="2">
    <source>
        <dbReference type="EMBL" id="RUL83183.1"/>
    </source>
</evidence>
<proteinExistence type="predicted"/>
<evidence type="ECO:0000313" key="3">
    <source>
        <dbReference type="Proteomes" id="UP000280296"/>
    </source>
</evidence>
<gene>
    <name evidence="2" type="ORF">TsocGM_22570</name>
</gene>
<dbReference type="OrthoDB" id="285058at2"/>
<feature type="region of interest" description="Disordered" evidence="1">
    <location>
        <begin position="128"/>
        <end position="165"/>
    </location>
</feature>
<accession>A0A432MDW5</accession>